<dbReference type="InterPro" id="IPR023211">
    <property type="entry name" value="DNA_pol_palm_dom_sf"/>
</dbReference>
<dbReference type="Pfam" id="PF03104">
    <property type="entry name" value="DNA_pol_B_exo1"/>
    <property type="match status" value="1"/>
</dbReference>
<dbReference type="InterPro" id="IPR045846">
    <property type="entry name" value="POLBc_alpha"/>
</dbReference>
<dbReference type="InterPro" id="IPR043502">
    <property type="entry name" value="DNA/RNA_pol_sf"/>
</dbReference>
<keyword evidence="6" id="KW-0479">Metal-binding</keyword>
<dbReference type="Gene3D" id="1.10.3200.20">
    <property type="entry name" value="DNA Polymerase alpha, zinc finger"/>
    <property type="match status" value="1"/>
</dbReference>
<organism evidence="18">
    <name type="scientific">Mucor ambiguus</name>
    <dbReference type="NCBI Taxonomy" id="91626"/>
    <lineage>
        <taxon>Eukaryota</taxon>
        <taxon>Fungi</taxon>
        <taxon>Fungi incertae sedis</taxon>
        <taxon>Mucoromycota</taxon>
        <taxon>Mucoromycotina</taxon>
        <taxon>Mucoromycetes</taxon>
        <taxon>Mucorales</taxon>
        <taxon>Mucorineae</taxon>
        <taxon>Mucoraceae</taxon>
        <taxon>Mucor</taxon>
    </lineage>
</organism>
<gene>
    <name evidence="18" type="ORF">MAM1_0127d06025</name>
</gene>
<evidence type="ECO:0000313" key="19">
    <source>
        <dbReference type="Proteomes" id="UP000053815"/>
    </source>
</evidence>
<dbReference type="CDD" id="cd05776">
    <property type="entry name" value="DNA_polB_alpha_exo"/>
    <property type="match status" value="1"/>
</dbReference>
<dbReference type="InterPro" id="IPR012337">
    <property type="entry name" value="RNaseH-like_sf"/>
</dbReference>
<evidence type="ECO:0000256" key="9">
    <source>
        <dbReference type="ARBA" id="ARBA00022932"/>
    </source>
</evidence>
<evidence type="ECO:0000256" key="5">
    <source>
        <dbReference type="ARBA" id="ARBA00022705"/>
    </source>
</evidence>
<evidence type="ECO:0000256" key="1">
    <source>
        <dbReference type="ARBA" id="ARBA00004123"/>
    </source>
</evidence>
<dbReference type="EC" id="2.7.7.7" evidence="12"/>
<dbReference type="PANTHER" id="PTHR45861">
    <property type="entry name" value="DNA POLYMERASE ALPHA CATALYTIC SUBUNIT"/>
    <property type="match status" value="1"/>
</dbReference>
<dbReference type="Pfam" id="PF00136">
    <property type="entry name" value="DNA_pol_B"/>
    <property type="match status" value="1"/>
</dbReference>
<dbReference type="OrthoDB" id="6755010at2759"/>
<dbReference type="InterPro" id="IPR006172">
    <property type="entry name" value="DNA-dir_DNA_pol_B"/>
</dbReference>
<dbReference type="GO" id="GO:0003887">
    <property type="term" value="F:DNA-directed DNA polymerase activity"/>
    <property type="evidence" value="ECO:0007669"/>
    <property type="project" value="UniProtKB-KW"/>
</dbReference>
<evidence type="ECO:0000259" key="14">
    <source>
        <dbReference type="Pfam" id="PF00136"/>
    </source>
</evidence>
<evidence type="ECO:0000256" key="11">
    <source>
        <dbReference type="ARBA" id="ARBA00023242"/>
    </source>
</evidence>
<dbReference type="PRINTS" id="PR00106">
    <property type="entry name" value="DNAPOLB"/>
</dbReference>
<feature type="compositionally biased region" description="Basic and acidic residues" evidence="13">
    <location>
        <begin position="1"/>
        <end position="19"/>
    </location>
</feature>
<dbReference type="STRING" id="91626.A0A0C9M898"/>
<evidence type="ECO:0000256" key="7">
    <source>
        <dbReference type="ARBA" id="ARBA00022771"/>
    </source>
</evidence>
<keyword evidence="5 12" id="KW-0235">DNA replication</keyword>
<dbReference type="CDD" id="cd05532">
    <property type="entry name" value="POLBc_alpha"/>
    <property type="match status" value="1"/>
</dbReference>
<keyword evidence="3 12" id="KW-0808">Transferase</keyword>
<evidence type="ECO:0000256" key="10">
    <source>
        <dbReference type="ARBA" id="ARBA00023125"/>
    </source>
</evidence>
<evidence type="ECO:0000256" key="2">
    <source>
        <dbReference type="ARBA" id="ARBA00005755"/>
    </source>
</evidence>
<dbReference type="GO" id="GO:0005658">
    <property type="term" value="C:alpha DNA polymerase:primase complex"/>
    <property type="evidence" value="ECO:0007669"/>
    <property type="project" value="TreeGrafter"/>
</dbReference>
<keyword evidence="10 12" id="KW-0238">DNA-binding</keyword>
<dbReference type="InterPro" id="IPR006133">
    <property type="entry name" value="DNA-dir_DNA_pol_B_exonuc"/>
</dbReference>
<feature type="domain" description="DNA polymerase alpha catalytic subunit N-terminal" evidence="17">
    <location>
        <begin position="11"/>
        <end position="63"/>
    </location>
</feature>
<dbReference type="InterPro" id="IPR006134">
    <property type="entry name" value="DNA-dir_DNA_pol_B_multi_dom"/>
</dbReference>
<dbReference type="SUPFAM" id="SSF56672">
    <property type="entry name" value="DNA/RNA polymerases"/>
    <property type="match status" value="1"/>
</dbReference>
<feature type="domain" description="DNA-directed DNA polymerase family B exonuclease" evidence="15">
    <location>
        <begin position="449"/>
        <end position="699"/>
    </location>
</feature>
<evidence type="ECO:0000256" key="6">
    <source>
        <dbReference type="ARBA" id="ARBA00022723"/>
    </source>
</evidence>
<dbReference type="InterPro" id="IPR042087">
    <property type="entry name" value="DNA_pol_B_thumb"/>
</dbReference>
<dbReference type="Pfam" id="PF12254">
    <property type="entry name" value="DNA_pol_alpha_N"/>
    <property type="match status" value="1"/>
</dbReference>
<dbReference type="InterPro" id="IPR015088">
    <property type="entry name" value="Znf_DNA-dir_DNA_pol_B_alpha"/>
</dbReference>
<dbReference type="Pfam" id="PF08996">
    <property type="entry name" value="zf-DNA_Pol"/>
    <property type="match status" value="1"/>
</dbReference>
<keyword evidence="19" id="KW-1185">Reference proteome</keyword>
<comment type="subcellular location">
    <subcellularLocation>
        <location evidence="1">Nucleus</location>
    </subcellularLocation>
</comment>
<dbReference type="GO" id="GO:1902975">
    <property type="term" value="P:mitotic DNA replication initiation"/>
    <property type="evidence" value="ECO:0007669"/>
    <property type="project" value="InterPro"/>
</dbReference>
<dbReference type="Proteomes" id="UP000053815">
    <property type="component" value="Unassembled WGS sequence"/>
</dbReference>
<proteinExistence type="inferred from homology"/>
<keyword evidence="4 12" id="KW-0548">Nucleotidyltransferase</keyword>
<dbReference type="GO" id="GO:0003688">
    <property type="term" value="F:DNA replication origin binding"/>
    <property type="evidence" value="ECO:0007669"/>
    <property type="project" value="TreeGrafter"/>
</dbReference>
<keyword evidence="8" id="KW-0862">Zinc</keyword>
<evidence type="ECO:0000256" key="8">
    <source>
        <dbReference type="ARBA" id="ARBA00022833"/>
    </source>
</evidence>
<feature type="compositionally biased region" description="Acidic residues" evidence="13">
    <location>
        <begin position="31"/>
        <end position="53"/>
    </location>
</feature>
<accession>A0A0C9M898</accession>
<evidence type="ECO:0000256" key="4">
    <source>
        <dbReference type="ARBA" id="ARBA00022695"/>
    </source>
</evidence>
<feature type="compositionally biased region" description="Basic residues" evidence="13">
    <location>
        <begin position="78"/>
        <end position="88"/>
    </location>
</feature>
<dbReference type="Gene3D" id="3.30.70.2820">
    <property type="match status" value="1"/>
</dbReference>
<feature type="region of interest" description="Disordered" evidence="13">
    <location>
        <begin position="1"/>
        <end position="95"/>
    </location>
</feature>
<evidence type="ECO:0000259" key="16">
    <source>
        <dbReference type="Pfam" id="PF08996"/>
    </source>
</evidence>
<dbReference type="FunFam" id="1.10.132.60:FF:000004">
    <property type="entry name" value="DNA polymerase"/>
    <property type="match status" value="1"/>
</dbReference>
<comment type="similarity">
    <text evidence="2 12">Belongs to the DNA polymerase type-B family.</text>
</comment>
<dbReference type="GO" id="GO:0000166">
    <property type="term" value="F:nucleotide binding"/>
    <property type="evidence" value="ECO:0007669"/>
    <property type="project" value="InterPro"/>
</dbReference>
<dbReference type="InterPro" id="IPR024647">
    <property type="entry name" value="DNA_pol_a_cat_su_N"/>
</dbReference>
<dbReference type="NCBIfam" id="TIGR00592">
    <property type="entry name" value="pol2"/>
    <property type="match status" value="1"/>
</dbReference>
<feature type="domain" description="Zinc finger DNA-directed DNA polymerase family B alpha" evidence="16">
    <location>
        <begin position="1266"/>
        <end position="1444"/>
    </location>
</feature>
<dbReference type="PANTHER" id="PTHR45861:SF1">
    <property type="entry name" value="DNA POLYMERASE ALPHA CATALYTIC SUBUNIT"/>
    <property type="match status" value="1"/>
</dbReference>
<comment type="catalytic activity">
    <reaction evidence="12">
        <text>DNA(n) + a 2'-deoxyribonucleoside 5'-triphosphate = DNA(n+1) + diphosphate</text>
        <dbReference type="Rhea" id="RHEA:22508"/>
        <dbReference type="Rhea" id="RHEA-COMP:17339"/>
        <dbReference type="Rhea" id="RHEA-COMP:17340"/>
        <dbReference type="ChEBI" id="CHEBI:33019"/>
        <dbReference type="ChEBI" id="CHEBI:61560"/>
        <dbReference type="ChEBI" id="CHEBI:173112"/>
        <dbReference type="EC" id="2.7.7.7"/>
    </reaction>
</comment>
<dbReference type="GO" id="GO:0033554">
    <property type="term" value="P:cellular response to stress"/>
    <property type="evidence" value="ECO:0007669"/>
    <property type="project" value="UniProtKB-ARBA"/>
</dbReference>
<evidence type="ECO:0000259" key="17">
    <source>
        <dbReference type="Pfam" id="PF12254"/>
    </source>
</evidence>
<dbReference type="SUPFAM" id="SSF53098">
    <property type="entry name" value="Ribonuclease H-like"/>
    <property type="match status" value="1"/>
</dbReference>
<dbReference type="EMBL" id="DF836416">
    <property type="protein sequence ID" value="GAN06541.1"/>
    <property type="molecule type" value="Genomic_DNA"/>
</dbReference>
<dbReference type="Gene3D" id="2.40.50.730">
    <property type="match status" value="1"/>
</dbReference>
<name>A0A0C9M898_9FUNG</name>
<evidence type="ECO:0000256" key="13">
    <source>
        <dbReference type="SAM" id="MobiDB-lite"/>
    </source>
</evidence>
<dbReference type="GO" id="GO:0006272">
    <property type="term" value="P:leading strand elongation"/>
    <property type="evidence" value="ECO:0007669"/>
    <property type="project" value="TreeGrafter"/>
</dbReference>
<dbReference type="Gene3D" id="1.10.287.690">
    <property type="entry name" value="Helix hairpin bin"/>
    <property type="match status" value="1"/>
</dbReference>
<dbReference type="GO" id="GO:0003697">
    <property type="term" value="F:single-stranded DNA binding"/>
    <property type="evidence" value="ECO:0007669"/>
    <property type="project" value="TreeGrafter"/>
</dbReference>
<dbReference type="GO" id="GO:0008270">
    <property type="term" value="F:zinc ion binding"/>
    <property type="evidence" value="ECO:0007669"/>
    <property type="project" value="UniProtKB-KW"/>
</dbReference>
<sequence>MSSRADRVNRLKQLREAKLGKGKKQHKADDDIYDEVEEEYAQQDEDFVEDDDNAGYIYNGVDDQHFSDEYETEADQGKRKRKGKKKDNAKKDKEAVIAKPSQQINRFFNNSALKAAVKPKPAPIDEEDSNDFMAELLADFGSKATTPKPAVKKAFGSKPKTKIFNPSNFNLSRLSQRDSDASDIFVKKEVQYKTVSSALSSSSSSIPPSATPIKTAAKHVKLEQHGQDDMDTFDDDYGAFDITDDMDMMDEQFLKKEVDNLSISETPIKANFTTTDKSALRPDLQSWEAADAGMMDTFNQDVVREETQNMDIFEKDGHLHMWWYDAYERKEKGYVYLFGKVLNKGTNKYVSCCVTVKNIERNLFVLPRKHQLDDKGHETNTRVDLSDVYTEIGDLCSQKRITKFAVKEVSRKYAFELPDVPAEAAYLKVLYDYEQPAFTGEEKGKTFSHIFGAHTGPLEHFLVKRDVMGPCWLDITDAKMSGTSETWCKTEISVEDPKKVNPLVDDEGNRPTNVPPLVVMSLCLRTIMNEKKNVNEIVAAGALVCDQVQIDDTVPIEKMSKARFTAVRQLDGKPYPANFSGMVAAERQKDNGLQIQVDRTEAAMLNFLLAKISMYDPDIIVGHNFAGFDLDVLLHRMKALNVQHWHKLGRLKRKNWPKLQAGAGGAGESTFQERLIMSGRLVCDTYLASKDLIRSKSYRMTDLAQSQLKIHREDIEFGKSAQYFDSSETLLHLLRHCAFDAFLASALMIKLQILPLTHQLTNLAGNLWSRTMTGARAERNEFLLLHEFHKAKYICPEKSFGGPKAAVVQAAEQDGDEDAVAMASSSKKKAGGRRKPAYSGGLVLEPKKGFYDKYVLLLDFNSLYPSIMQEYNVCFTTVDRRTFTEGKEEDGEEKVPEVPDEALPQGILPRLIKTLVDRRKQVKSLMKDNVSEARYMQLDIRQKALKLTANSMYGCLGFTYSRFYAKPLAMLITHKGREILQSTVNLAGSLDMNVIYGDTDSIMVYTNQSDLDEVKKMGNLLRRSVNNHYKLLEIGIDGYFKHMLLLKKKKYAALLVEEKPNGELVETVETKGLDLVRRDWCDLSHDVSTHVLDLILSDREREDVVTEIHAYLEVVAEQIRQGDIPLEKYVINKQLTKRPQDYADAKSQPHVQVALRMLQDGQNVKNGDTVPYVICKVDDETSGDKKGSALRAYHPDTVIKNNMQLDIEWYLHQQVHPPLTRLCSPIEGTDPTLLAQCLGLDTKRFHFISHNNGNNDDDSEFATLDSQISDQERFRFSERLQLKCNYCGQETLYEGIVRTLEDGKVECGFDCSKCHLMITHASIKVQLMLAVRNYIQRYYDNWYVCDDITCGNRTRTLSVFGRRCLVHGCRGSMKREYTDKQMYTQLLYLSSLFDPSKAKNKIANDSIQAESLIHKHYQMLISTQSIVEGYLERSGYRHVDLSKLLSQIAI</sequence>
<evidence type="ECO:0000256" key="12">
    <source>
        <dbReference type="RuleBase" id="RU000442"/>
    </source>
</evidence>
<keyword evidence="9 12" id="KW-0239">DNA-directed DNA polymerase</keyword>
<dbReference type="InterPro" id="IPR038256">
    <property type="entry name" value="Pol_alpha_znc_sf"/>
</dbReference>
<dbReference type="PROSITE" id="PS00116">
    <property type="entry name" value="DNA_POLYMERASE_B"/>
    <property type="match status" value="1"/>
</dbReference>
<dbReference type="GO" id="GO:0003682">
    <property type="term" value="F:chromatin binding"/>
    <property type="evidence" value="ECO:0007669"/>
    <property type="project" value="TreeGrafter"/>
</dbReference>
<evidence type="ECO:0000313" key="18">
    <source>
        <dbReference type="EMBL" id="GAN06541.1"/>
    </source>
</evidence>
<dbReference type="FunFam" id="1.10.287.690:FF:000003">
    <property type="entry name" value="DNA polymerase"/>
    <property type="match status" value="1"/>
</dbReference>
<dbReference type="Gene3D" id="3.30.420.10">
    <property type="entry name" value="Ribonuclease H-like superfamily/Ribonuclease H"/>
    <property type="match status" value="1"/>
</dbReference>
<evidence type="ECO:0000259" key="15">
    <source>
        <dbReference type="Pfam" id="PF03104"/>
    </source>
</evidence>
<dbReference type="InterPro" id="IPR036397">
    <property type="entry name" value="RNaseH_sf"/>
</dbReference>
<keyword evidence="7" id="KW-0863">Zinc-finger</keyword>
<dbReference type="GO" id="GO:0006273">
    <property type="term" value="P:lagging strand elongation"/>
    <property type="evidence" value="ECO:0007669"/>
    <property type="project" value="TreeGrafter"/>
</dbReference>
<dbReference type="Gene3D" id="6.10.10.100">
    <property type="match status" value="1"/>
</dbReference>
<evidence type="ECO:0000256" key="3">
    <source>
        <dbReference type="ARBA" id="ARBA00022679"/>
    </source>
</evidence>
<dbReference type="FunFam" id="3.30.70.2820:FF:000001">
    <property type="entry name" value="DNA polymerase"/>
    <property type="match status" value="1"/>
</dbReference>
<feature type="domain" description="DNA-directed DNA polymerase family B multifunctional" evidence="14">
    <location>
        <begin position="767"/>
        <end position="1226"/>
    </location>
</feature>
<dbReference type="Gene3D" id="1.10.132.60">
    <property type="entry name" value="DNA polymerase family B, C-terminal domain"/>
    <property type="match status" value="1"/>
</dbReference>
<keyword evidence="11" id="KW-0539">Nucleus</keyword>
<dbReference type="SMART" id="SM00486">
    <property type="entry name" value="POLBc"/>
    <property type="match status" value="1"/>
</dbReference>
<dbReference type="Gene3D" id="3.90.1600.10">
    <property type="entry name" value="Palm domain of DNA polymerase"/>
    <property type="match status" value="1"/>
</dbReference>
<protein>
    <recommendedName>
        <fullName evidence="12">DNA polymerase</fullName>
        <ecNumber evidence="12">2.7.7.7</ecNumber>
    </recommendedName>
</protein>
<reference evidence="18" key="1">
    <citation type="submission" date="2014-09" db="EMBL/GenBank/DDBJ databases">
        <title>Draft genome sequence of an oleaginous Mucoromycotina fungus Mucor ambiguus NBRC6742.</title>
        <authorList>
            <person name="Takeda I."/>
            <person name="Yamane N."/>
            <person name="Morita T."/>
            <person name="Tamano K."/>
            <person name="Machida M."/>
            <person name="Baker S."/>
            <person name="Koike H."/>
        </authorList>
    </citation>
    <scope>NUCLEOTIDE SEQUENCE</scope>
    <source>
        <strain evidence="18">NBRC 6742</strain>
    </source>
</reference>
<dbReference type="InterPro" id="IPR017964">
    <property type="entry name" value="DNA-dir_DNA_pol_B_CS"/>
</dbReference>